<sequence>MTATCVRDAKQISYELFGEKLRLIQQCFSETQPGIEKHWFYSKRPSKVELAMSLADYIDWSPNSILIPGKDFKAIRRSFERCWDKYYKLQVPANDFMQFSERDPYKLVVVPGKGRGLIASRDLKGGEKILEESPMVTLPQNYDIGLLFLLPQQALEAVFMLHNEIPDFCYNRWLDRSPYTRLSKYLRGIINSNICRVLDINDSPRMVLPMTGSLFNHDNKPNTSRKWNKRGEKMLFKIIRDVKMGEELVIDYCPPSTVRCNIDRDVILRSRGLWSGTVTEGGLEWVRGTKRGYEEVN</sequence>
<proteinExistence type="predicted"/>
<comment type="caution">
    <text evidence="2">The sequence shown here is derived from an EMBL/GenBank/DDBJ whole genome shotgun (WGS) entry which is preliminary data.</text>
</comment>
<dbReference type="InterPro" id="IPR053185">
    <property type="entry name" value="SET_domain_protein"/>
</dbReference>
<organism evidence="2 3">
    <name type="scientific">Rhynchosporium graminicola</name>
    <dbReference type="NCBI Taxonomy" id="2792576"/>
    <lineage>
        <taxon>Eukaryota</taxon>
        <taxon>Fungi</taxon>
        <taxon>Dikarya</taxon>
        <taxon>Ascomycota</taxon>
        <taxon>Pezizomycotina</taxon>
        <taxon>Leotiomycetes</taxon>
        <taxon>Helotiales</taxon>
        <taxon>Ploettnerulaceae</taxon>
        <taxon>Rhynchosporium</taxon>
    </lineage>
</organism>
<keyword evidence="3" id="KW-1185">Reference proteome</keyword>
<dbReference type="InterPro" id="IPR001214">
    <property type="entry name" value="SET_dom"/>
</dbReference>
<evidence type="ECO:0000313" key="2">
    <source>
        <dbReference type="EMBL" id="CZS91586.1"/>
    </source>
</evidence>
<dbReference type="SMART" id="SM00317">
    <property type="entry name" value="SET"/>
    <property type="match status" value="1"/>
</dbReference>
<evidence type="ECO:0000259" key="1">
    <source>
        <dbReference type="PROSITE" id="PS50280"/>
    </source>
</evidence>
<dbReference type="EMBL" id="FJUW01000004">
    <property type="protein sequence ID" value="CZS91586.1"/>
    <property type="molecule type" value="Genomic_DNA"/>
</dbReference>
<feature type="domain" description="SET" evidence="1">
    <location>
        <begin position="103"/>
        <end position="253"/>
    </location>
</feature>
<protein>
    <recommendedName>
        <fullName evidence="1">SET domain-containing protein</fullName>
    </recommendedName>
</protein>
<accession>A0A1E1K0F2</accession>
<gene>
    <name evidence="2" type="ORF">RCO7_07020</name>
</gene>
<dbReference type="SUPFAM" id="SSF82199">
    <property type="entry name" value="SET domain"/>
    <property type="match status" value="1"/>
</dbReference>
<evidence type="ECO:0000313" key="3">
    <source>
        <dbReference type="Proteomes" id="UP000178129"/>
    </source>
</evidence>
<dbReference type="STRING" id="914237.A0A1E1K0F2"/>
<dbReference type="PANTHER" id="PTHR47332:SF4">
    <property type="entry name" value="SET DOMAIN-CONTAINING PROTEIN 5"/>
    <property type="match status" value="1"/>
</dbReference>
<dbReference type="InParanoid" id="A0A1E1K0F2"/>
<dbReference type="Pfam" id="PF00856">
    <property type="entry name" value="SET"/>
    <property type="match status" value="1"/>
</dbReference>
<dbReference type="Gene3D" id="2.170.270.10">
    <property type="entry name" value="SET domain"/>
    <property type="match status" value="1"/>
</dbReference>
<reference evidence="3" key="1">
    <citation type="submission" date="2016-03" db="EMBL/GenBank/DDBJ databases">
        <authorList>
            <person name="Ploux O."/>
        </authorList>
    </citation>
    <scope>NUCLEOTIDE SEQUENCE [LARGE SCALE GENOMIC DNA]</scope>
    <source>
        <strain evidence="3">UK7</strain>
    </source>
</reference>
<dbReference type="Proteomes" id="UP000178129">
    <property type="component" value="Unassembled WGS sequence"/>
</dbReference>
<dbReference type="PROSITE" id="PS50280">
    <property type="entry name" value="SET"/>
    <property type="match status" value="1"/>
</dbReference>
<name>A0A1E1K0F2_9HELO</name>
<dbReference type="InterPro" id="IPR046341">
    <property type="entry name" value="SET_dom_sf"/>
</dbReference>
<dbReference type="AlphaFoldDB" id="A0A1E1K0F2"/>
<dbReference type="PANTHER" id="PTHR47332">
    <property type="entry name" value="SET DOMAIN-CONTAINING PROTEIN 5"/>
    <property type="match status" value="1"/>
</dbReference>